<organism evidence="4 5">
    <name type="scientific">Paenibacillus campinasensis</name>
    <dbReference type="NCBI Taxonomy" id="66347"/>
    <lineage>
        <taxon>Bacteria</taxon>
        <taxon>Bacillati</taxon>
        <taxon>Bacillota</taxon>
        <taxon>Bacilli</taxon>
        <taxon>Bacillales</taxon>
        <taxon>Paenibacillaceae</taxon>
        <taxon>Paenibacillus</taxon>
    </lineage>
</organism>
<sequence>MRQTKGNGLSILLIGIGVLILLGVFGPLLGWLFSLLVPVMMIALGYYGIRRGNNFIGWIILIIGVIWLMGKLSWVIGPIFGILLILYGISRLRNGRTRY</sequence>
<protein>
    <recommendedName>
        <fullName evidence="2">LiaF transmembrane domain-containing protein</fullName>
    </recommendedName>
</protein>
<keyword evidence="1" id="KW-1133">Transmembrane helix</keyword>
<evidence type="ECO:0000313" key="3">
    <source>
        <dbReference type="EMBL" id="MUG66428.1"/>
    </source>
</evidence>
<dbReference type="EMBL" id="NPBY01000027">
    <property type="protein sequence ID" value="PAD77896.1"/>
    <property type="molecule type" value="Genomic_DNA"/>
</dbReference>
<dbReference type="AlphaFoldDB" id="A0A268EXP7"/>
<dbReference type="OrthoDB" id="2679996at2"/>
<keyword evidence="1" id="KW-0472">Membrane</keyword>
<feature type="domain" description="LiaF transmembrane" evidence="2">
    <location>
        <begin position="11"/>
        <end position="97"/>
    </location>
</feature>
<evidence type="ECO:0000313" key="6">
    <source>
        <dbReference type="Proteomes" id="UP000435177"/>
    </source>
</evidence>
<proteinExistence type="predicted"/>
<dbReference type="Pfam" id="PF22570">
    <property type="entry name" value="LiaF-TM"/>
    <property type="match status" value="1"/>
</dbReference>
<reference evidence="4 5" key="1">
    <citation type="submission" date="2017-07" db="EMBL/GenBank/DDBJ databases">
        <title>Isolation and whole genome analysis of endospore-forming bacteria from heroin.</title>
        <authorList>
            <person name="Kalinowski J."/>
            <person name="Ahrens B."/>
            <person name="Al-Dilaimi A."/>
            <person name="Winkler A."/>
            <person name="Wibberg D."/>
            <person name="Schleenbecker U."/>
            <person name="Ruckert C."/>
            <person name="Wolfel R."/>
            <person name="Grass G."/>
        </authorList>
    </citation>
    <scope>NUCLEOTIDE SEQUENCE [LARGE SCALE GENOMIC DNA]</scope>
    <source>
        <strain evidence="4 5">7537-G1</strain>
    </source>
</reference>
<evidence type="ECO:0000259" key="2">
    <source>
        <dbReference type="Pfam" id="PF22570"/>
    </source>
</evidence>
<feature type="transmembrane region" description="Helical" evidence="1">
    <location>
        <begin position="7"/>
        <end position="25"/>
    </location>
</feature>
<dbReference type="InterPro" id="IPR054331">
    <property type="entry name" value="LiaF_TM"/>
</dbReference>
<keyword evidence="1" id="KW-0812">Transmembrane</keyword>
<accession>A0A268EXP7</accession>
<dbReference type="Proteomes" id="UP000435177">
    <property type="component" value="Unassembled WGS sequence"/>
</dbReference>
<dbReference type="Proteomes" id="UP000215596">
    <property type="component" value="Unassembled WGS sequence"/>
</dbReference>
<feature type="transmembrane region" description="Helical" evidence="1">
    <location>
        <begin position="56"/>
        <end position="89"/>
    </location>
</feature>
<comment type="caution">
    <text evidence="4">The sequence shown here is derived from an EMBL/GenBank/DDBJ whole genome shotgun (WGS) entry which is preliminary data.</text>
</comment>
<keyword evidence="6" id="KW-1185">Reference proteome</keyword>
<gene>
    <name evidence="4" type="ORF">CHH67_07835</name>
    <name evidence="3" type="ORF">GNP94_10505</name>
</gene>
<name>A0A268EXP7_9BACL</name>
<evidence type="ECO:0000256" key="1">
    <source>
        <dbReference type="SAM" id="Phobius"/>
    </source>
</evidence>
<reference evidence="3 6" key="2">
    <citation type="submission" date="2019-11" db="EMBL/GenBank/DDBJ databases">
        <title>Draft genome sequences of five Paenibacillus species of dairy origin.</title>
        <authorList>
            <person name="Olajide A.M."/>
            <person name="Chen S."/>
            <person name="Lapointe G."/>
        </authorList>
    </citation>
    <scope>NUCLEOTIDE SEQUENCE [LARGE SCALE GENOMIC DNA]</scope>
    <source>
        <strain evidence="3 6">3CS1</strain>
    </source>
</reference>
<dbReference type="EMBL" id="WOAA01000007">
    <property type="protein sequence ID" value="MUG66428.1"/>
    <property type="molecule type" value="Genomic_DNA"/>
</dbReference>
<evidence type="ECO:0000313" key="4">
    <source>
        <dbReference type="EMBL" id="PAD77896.1"/>
    </source>
</evidence>
<dbReference type="RefSeq" id="WP_095264610.1">
    <property type="nucleotide sequence ID" value="NZ_NPBY01000027.1"/>
</dbReference>
<evidence type="ECO:0000313" key="5">
    <source>
        <dbReference type="Proteomes" id="UP000215596"/>
    </source>
</evidence>